<keyword evidence="3" id="KW-1185">Reference proteome</keyword>
<organism evidence="2 3">
    <name type="scientific">Neoarthrinium moseri</name>
    <dbReference type="NCBI Taxonomy" id="1658444"/>
    <lineage>
        <taxon>Eukaryota</taxon>
        <taxon>Fungi</taxon>
        <taxon>Dikarya</taxon>
        <taxon>Ascomycota</taxon>
        <taxon>Pezizomycotina</taxon>
        <taxon>Sordariomycetes</taxon>
        <taxon>Xylariomycetidae</taxon>
        <taxon>Amphisphaeriales</taxon>
        <taxon>Apiosporaceae</taxon>
        <taxon>Neoarthrinium</taxon>
    </lineage>
</organism>
<proteinExistence type="predicted"/>
<dbReference type="SUPFAM" id="SSF56112">
    <property type="entry name" value="Protein kinase-like (PK-like)"/>
    <property type="match status" value="1"/>
</dbReference>
<dbReference type="InterPro" id="IPR051678">
    <property type="entry name" value="AGP_Transferase"/>
</dbReference>
<feature type="region of interest" description="Disordered" evidence="1">
    <location>
        <begin position="615"/>
        <end position="638"/>
    </location>
</feature>
<evidence type="ECO:0000256" key="1">
    <source>
        <dbReference type="SAM" id="MobiDB-lite"/>
    </source>
</evidence>
<comment type="caution">
    <text evidence="2">The sequence shown here is derived from an EMBL/GenBank/DDBJ whole genome shotgun (WGS) entry which is preliminary data.</text>
</comment>
<dbReference type="PANTHER" id="PTHR21310:SF56">
    <property type="entry name" value="AMINOGLYCOSIDE PHOSPHOTRANSFERASE DOMAIN-CONTAINING PROTEIN"/>
    <property type="match status" value="1"/>
</dbReference>
<accession>A0A9P9WCM6</accession>
<dbReference type="EMBL" id="JAFIMR010000042">
    <property type="protein sequence ID" value="KAI1856825.1"/>
    <property type="molecule type" value="Genomic_DNA"/>
</dbReference>
<sequence>MVFFNIDDDAAEVYRRDPEAFTQHINKFVCSVAHKFGLPQNARLHITQLGQGSFNAAYNIHVYERNGEDHDIVFRVPHTRHCLCKEALTLREVDHQIKANELQTLKAPRVFDWSCGSDNGFGWPYMIVERVRGTALIDVWGSYNDEQRIGIAAQLGQAHYEMLTIKSHATGKFDANNDCQNPSFRLTPHGSSAEYLKNHILQYGCSPRMSSRIQQCEKNDHLPRSVADTMLDSFEWSICYEECTGRTVLHGKNTWLKFQRMVKEMEFIGLFSGDGYENGAFNVWHRDLFPRNITVDTDEAGVPVLTGFIDWDDSIYGPDFAACPAPKWMWRDCYMAISGDCSCCGRIEEESLDEMKQDAHNSRGKAIKDAFDSNAGPSWQRLAYLPEYAIARKLFGIASRRWISDCRTRESEKAVGESLIAKWHELINSDAFKKRWHLNVYNGQIRKAPVSLILREQLSEVENAQYLAVLYERELSHKRNGGGGNTSPARLLPPPGFNTIHPGQNTGTASGWTGGNSNSQHPDQQLILPSISQILQLPQNTQNGPLPVAPAYDPFGFGQPPAYNYELRRPAGRPQLPERVREGNNHDGFTQSHQCQCRECGDCQAYNTYQQNRQNRHGLAGRHQPPWVRIDNRPFNLN</sequence>
<dbReference type="PANTHER" id="PTHR21310">
    <property type="entry name" value="AMINOGLYCOSIDE PHOSPHOTRANSFERASE-RELATED-RELATED"/>
    <property type="match status" value="1"/>
</dbReference>
<protein>
    <recommendedName>
        <fullName evidence="4">Aminoglycoside phosphotransferase domain-containing protein</fullName>
    </recommendedName>
</protein>
<dbReference type="Proteomes" id="UP000829685">
    <property type="component" value="Unassembled WGS sequence"/>
</dbReference>
<reference evidence="2" key="1">
    <citation type="submission" date="2021-03" db="EMBL/GenBank/DDBJ databases">
        <title>Revisited historic fungal species revealed as producer of novel bioactive compounds through whole genome sequencing and comparative genomics.</title>
        <authorList>
            <person name="Vignolle G.A."/>
            <person name="Hochenegger N."/>
            <person name="Mach R.L."/>
            <person name="Mach-Aigner A.R."/>
            <person name="Javad Rahimi M."/>
            <person name="Salim K.A."/>
            <person name="Chan C.M."/>
            <person name="Lim L.B.L."/>
            <person name="Cai F."/>
            <person name="Druzhinina I.S."/>
            <person name="U'Ren J.M."/>
            <person name="Derntl C."/>
        </authorList>
    </citation>
    <scope>NUCLEOTIDE SEQUENCE</scope>
    <source>
        <strain evidence="2">TUCIM 5799</strain>
    </source>
</reference>
<evidence type="ECO:0008006" key="4">
    <source>
        <dbReference type="Google" id="ProtNLM"/>
    </source>
</evidence>
<name>A0A9P9WCM6_9PEZI</name>
<gene>
    <name evidence="2" type="ORF">JX265_011466</name>
</gene>
<evidence type="ECO:0000313" key="3">
    <source>
        <dbReference type="Proteomes" id="UP000829685"/>
    </source>
</evidence>
<dbReference type="InterPro" id="IPR011009">
    <property type="entry name" value="Kinase-like_dom_sf"/>
</dbReference>
<dbReference type="AlphaFoldDB" id="A0A9P9WCM6"/>
<evidence type="ECO:0000313" key="2">
    <source>
        <dbReference type="EMBL" id="KAI1856825.1"/>
    </source>
</evidence>